<name>A0A836CMD6_9STRA</name>
<dbReference type="Pfam" id="PF13422">
    <property type="entry name" value="DUF4110"/>
    <property type="match status" value="1"/>
</dbReference>
<dbReference type="SUPFAM" id="SSF117281">
    <property type="entry name" value="Kelch motif"/>
    <property type="match status" value="1"/>
</dbReference>
<protein>
    <recommendedName>
        <fullName evidence="2">DUF4110 domain-containing protein</fullName>
    </recommendedName>
</protein>
<feature type="region of interest" description="Disordered" evidence="1">
    <location>
        <begin position="424"/>
        <end position="451"/>
    </location>
</feature>
<dbReference type="InterPro" id="IPR052588">
    <property type="entry name" value="Kelch_domain_protein"/>
</dbReference>
<gene>
    <name evidence="3" type="ORF">JKP88DRAFT_271434</name>
</gene>
<feature type="compositionally biased region" description="Basic residues" evidence="1">
    <location>
        <begin position="343"/>
        <end position="354"/>
    </location>
</feature>
<evidence type="ECO:0000313" key="4">
    <source>
        <dbReference type="Proteomes" id="UP000664859"/>
    </source>
</evidence>
<accession>A0A836CMD6</accession>
<dbReference type="InterPro" id="IPR015915">
    <property type="entry name" value="Kelch-typ_b-propeller"/>
</dbReference>
<evidence type="ECO:0000313" key="3">
    <source>
        <dbReference type="EMBL" id="KAG5190583.1"/>
    </source>
</evidence>
<sequence>MGKKDAAKKAATKARQEVKQEAREAGEDDIEKILAEIIAKDAEKTAVTVTPCDAPPSPRANYSMTSLPSGDMVMFGGEYFDGEDTMCYNELYRWNMEKGEWRRIESPNTPPPRCSHQAVFYRDHIYIFGGEFATSEQFYHYKDLWRLDVKTNSWENVELLGRPPSARSGHRMAVYRNFLILFGGFYEAAREVKWYNDLYVMSFQDMRWRRIEVPVTAVQPQPRSGHQIAIHESASEMFLYGGYSKVKEPGQRSEGKVHNDMWVLNLQPLLGGGTPMWDRIGKRGAPPSQRSGAAMVVHKSRALLFGGVLDQERAQHTMDSQFYADLYAFDMERRQWYRLQLKRKKGAGGRRRKKGPDDAGDASDDETDEGTAASNNDADRHSGNGGGGDDYIDSEDERAEAQENPDNAFVYIDASGKLVYVEHEKDDDADETDATALPPPPPTASEDSGAAAAAAAEAAAAAAEAAAVAAAAAAAPLPLPEIARKIQARGAVSMLAEPQEGVGAEASGPLPRINPALAVRGNTLYVYGGLLEVRDREYTLDDCWSLELNARTEWKNLQPGTMNEQAWKDEEMSEQSSEGGDYDSEDDYLERQDEDEDEVEVGTASAGMTCLQLDDAERAVEVDPDEEARKKKEKKEAKKRRGEGIRAEIRALQEQLGTDDPNRTPLAGETLRLFYARTANYWATEFLRAVEQRGTEERGLQQRWSEKEIRRDAFALAEARFAELEPALQRLNELEAEQLAMEARAAEKKALKKAGGSAKDKGRR</sequence>
<feature type="region of interest" description="Disordered" evidence="1">
    <location>
        <begin position="1"/>
        <end position="27"/>
    </location>
</feature>
<dbReference type="OrthoDB" id="4447at2759"/>
<feature type="compositionally biased region" description="Basic and acidic residues" evidence="1">
    <location>
        <begin position="615"/>
        <end position="643"/>
    </location>
</feature>
<dbReference type="PANTHER" id="PTHR46063">
    <property type="entry name" value="KELCH DOMAIN-CONTAINING PROTEIN"/>
    <property type="match status" value="1"/>
</dbReference>
<dbReference type="PANTHER" id="PTHR46063:SF1">
    <property type="entry name" value="KELCH DOMAIN-CONTAINING PROTEIN 4"/>
    <property type="match status" value="1"/>
</dbReference>
<dbReference type="AlphaFoldDB" id="A0A836CMD6"/>
<feature type="region of interest" description="Disordered" evidence="1">
    <location>
        <begin position="745"/>
        <end position="764"/>
    </location>
</feature>
<dbReference type="Gene3D" id="2.120.10.80">
    <property type="entry name" value="Kelch-type beta propeller"/>
    <property type="match status" value="1"/>
</dbReference>
<feature type="compositionally biased region" description="Acidic residues" evidence="1">
    <location>
        <begin position="358"/>
        <end position="369"/>
    </location>
</feature>
<dbReference type="EMBL" id="JAFCMP010000032">
    <property type="protein sequence ID" value="KAG5190583.1"/>
    <property type="molecule type" value="Genomic_DNA"/>
</dbReference>
<dbReference type="Proteomes" id="UP000664859">
    <property type="component" value="Unassembled WGS sequence"/>
</dbReference>
<dbReference type="Pfam" id="PF24681">
    <property type="entry name" value="Kelch_KLHDC2_KLHL20_DRC7"/>
    <property type="match status" value="1"/>
</dbReference>
<reference evidence="3" key="1">
    <citation type="submission" date="2021-02" db="EMBL/GenBank/DDBJ databases">
        <title>First Annotated Genome of the Yellow-green Alga Tribonema minus.</title>
        <authorList>
            <person name="Mahan K.M."/>
        </authorList>
    </citation>
    <scope>NUCLEOTIDE SEQUENCE</scope>
    <source>
        <strain evidence="3">UTEX B ZZ1240</strain>
    </source>
</reference>
<evidence type="ECO:0000256" key="1">
    <source>
        <dbReference type="SAM" id="MobiDB-lite"/>
    </source>
</evidence>
<feature type="region of interest" description="Disordered" evidence="1">
    <location>
        <begin position="343"/>
        <end position="407"/>
    </location>
</feature>
<feature type="compositionally biased region" description="Acidic residues" evidence="1">
    <location>
        <begin position="580"/>
        <end position="600"/>
    </location>
</feature>
<feature type="domain" description="DUF4110" evidence="2">
    <location>
        <begin position="657"/>
        <end position="753"/>
    </location>
</feature>
<keyword evidence="4" id="KW-1185">Reference proteome</keyword>
<evidence type="ECO:0000259" key="2">
    <source>
        <dbReference type="Pfam" id="PF13422"/>
    </source>
</evidence>
<comment type="caution">
    <text evidence="3">The sequence shown here is derived from an EMBL/GenBank/DDBJ whole genome shotgun (WGS) entry which is preliminary data.</text>
</comment>
<proteinExistence type="predicted"/>
<dbReference type="InterPro" id="IPR025183">
    <property type="entry name" value="DUF4110"/>
</dbReference>
<organism evidence="3 4">
    <name type="scientific">Tribonema minus</name>
    <dbReference type="NCBI Taxonomy" id="303371"/>
    <lineage>
        <taxon>Eukaryota</taxon>
        <taxon>Sar</taxon>
        <taxon>Stramenopiles</taxon>
        <taxon>Ochrophyta</taxon>
        <taxon>PX clade</taxon>
        <taxon>Xanthophyceae</taxon>
        <taxon>Tribonematales</taxon>
        <taxon>Tribonemataceae</taxon>
        <taxon>Tribonema</taxon>
    </lineage>
</organism>
<feature type="region of interest" description="Disordered" evidence="1">
    <location>
        <begin position="560"/>
        <end position="643"/>
    </location>
</feature>